<gene>
    <name evidence="5" type="ORF">B0A55_12374</name>
</gene>
<dbReference type="PROSITE" id="PS50088">
    <property type="entry name" value="ANK_REPEAT"/>
    <property type="match status" value="5"/>
</dbReference>
<dbReference type="InterPro" id="IPR002110">
    <property type="entry name" value="Ankyrin_rpt"/>
</dbReference>
<dbReference type="Pfam" id="PF17100">
    <property type="entry name" value="NACHT_N"/>
    <property type="match status" value="1"/>
</dbReference>
<dbReference type="EMBL" id="NAJQ01001303">
    <property type="protein sequence ID" value="TKA60947.1"/>
    <property type="molecule type" value="Genomic_DNA"/>
</dbReference>
<reference evidence="5 6" key="1">
    <citation type="submission" date="2017-03" db="EMBL/GenBank/DDBJ databases">
        <title>Genomes of endolithic fungi from Antarctica.</title>
        <authorList>
            <person name="Coleine C."/>
            <person name="Masonjones S."/>
            <person name="Stajich J.E."/>
        </authorList>
    </citation>
    <scope>NUCLEOTIDE SEQUENCE [LARGE SCALE GENOMIC DNA]</scope>
    <source>
        <strain evidence="5 6">CCFEE 5184</strain>
    </source>
</reference>
<dbReference type="Pfam" id="PF12796">
    <property type="entry name" value="Ank_2"/>
    <property type="match status" value="2"/>
</dbReference>
<feature type="repeat" description="ANK" evidence="3">
    <location>
        <begin position="526"/>
        <end position="558"/>
    </location>
</feature>
<evidence type="ECO:0000313" key="5">
    <source>
        <dbReference type="EMBL" id="TKA60947.1"/>
    </source>
</evidence>
<keyword evidence="1" id="KW-0677">Repeat</keyword>
<evidence type="ECO:0000256" key="2">
    <source>
        <dbReference type="ARBA" id="ARBA00023043"/>
    </source>
</evidence>
<evidence type="ECO:0000313" key="6">
    <source>
        <dbReference type="Proteomes" id="UP000309340"/>
    </source>
</evidence>
<feature type="repeat" description="ANK" evidence="3">
    <location>
        <begin position="459"/>
        <end position="491"/>
    </location>
</feature>
<dbReference type="SUPFAM" id="SSF48403">
    <property type="entry name" value="Ankyrin repeat"/>
    <property type="match status" value="1"/>
</dbReference>
<dbReference type="GO" id="GO:0005737">
    <property type="term" value="C:cytoplasm"/>
    <property type="evidence" value="ECO:0007669"/>
    <property type="project" value="TreeGrafter"/>
</dbReference>
<feature type="repeat" description="ANK" evidence="3">
    <location>
        <begin position="426"/>
        <end position="458"/>
    </location>
</feature>
<keyword evidence="2 3" id="KW-0040">ANK repeat</keyword>
<proteinExistence type="predicted"/>
<dbReference type="Proteomes" id="UP000309340">
    <property type="component" value="Unassembled WGS sequence"/>
</dbReference>
<dbReference type="SMART" id="SM00248">
    <property type="entry name" value="ANK"/>
    <property type="match status" value="5"/>
</dbReference>
<organism evidence="5 6">
    <name type="scientific">Friedmanniomyces simplex</name>
    <dbReference type="NCBI Taxonomy" id="329884"/>
    <lineage>
        <taxon>Eukaryota</taxon>
        <taxon>Fungi</taxon>
        <taxon>Dikarya</taxon>
        <taxon>Ascomycota</taxon>
        <taxon>Pezizomycotina</taxon>
        <taxon>Dothideomycetes</taxon>
        <taxon>Dothideomycetidae</taxon>
        <taxon>Mycosphaerellales</taxon>
        <taxon>Teratosphaeriaceae</taxon>
        <taxon>Friedmanniomyces</taxon>
    </lineage>
</organism>
<dbReference type="OrthoDB" id="3940513at2759"/>
<dbReference type="Gene3D" id="1.25.40.20">
    <property type="entry name" value="Ankyrin repeat-containing domain"/>
    <property type="match status" value="2"/>
</dbReference>
<dbReference type="AlphaFoldDB" id="A0A4U0WEP4"/>
<dbReference type="InterPro" id="IPR031359">
    <property type="entry name" value="NACHT_N"/>
</dbReference>
<keyword evidence="6" id="KW-1185">Reference proteome</keyword>
<name>A0A4U0WEP4_9PEZI</name>
<evidence type="ECO:0000259" key="4">
    <source>
        <dbReference type="Pfam" id="PF17100"/>
    </source>
</evidence>
<dbReference type="STRING" id="329884.A0A4U0WEP4"/>
<evidence type="ECO:0000256" key="3">
    <source>
        <dbReference type="PROSITE-ProRule" id="PRU00023"/>
    </source>
</evidence>
<dbReference type="PRINTS" id="PR01415">
    <property type="entry name" value="ANKYRIN"/>
</dbReference>
<sequence>MSTLRPLLWQKARDALRPKDKDVIPPSFMSKPEELIVEIEKYSSQSKGKPIKLPNGESFFVRDVLEKVSRWVKKFVEVGDIAVQYDPGHAALPWALVRLILQMSMNSLEKHAAVLEGIERMSYYLVWSRIEESYLIVPSTSSAQLEGEFIQLYTVMLTFMARSIRFLRNKPRIAAAFLSSDSKFHIDVDRMAIKKQSIESYTRQISDRISHQQSAELLKVRDELAELEKPVIRVERAIQSASAILDRNENQCILDWASEIPFQKHFRVNAIERKKLLPTETVNKDLLQKIEESLRNGAAGMFGWVELQIKFLCTLRKRSILLERLDKLPPGLEQIYEDLYEQNMKELGEEQAEVVKRILSWLLIAHRPLHTSEMCELVCAPEEPDMSNETVLDMCFDLVRLNVGQDQFRFSHSSAPPVNLELKNNAGEDALYLASQYGHARNVEILLGKGSNVNAEGGEYGSALQAASYGGHAEIVRLLLDKGADVNAKGGEYSNALQAASCGGRAEIVRLLLDKGADVQNMQRGEYDNALQAASYGDHAEIVRLLLDKGADVNAEGGRYGNALRAASYGGHAEIVRLLLDKGADVNVQGGLYGKALQAASCVGKV</sequence>
<protein>
    <recommendedName>
        <fullName evidence="4">NWD NACHT-NTPase N-terminal domain-containing protein</fullName>
    </recommendedName>
</protein>
<accession>A0A4U0WEP4</accession>
<dbReference type="InterPro" id="IPR036770">
    <property type="entry name" value="Ankyrin_rpt-contain_sf"/>
</dbReference>
<dbReference type="InterPro" id="IPR051631">
    <property type="entry name" value="Ankyrin-KH/SAM_domain"/>
</dbReference>
<comment type="caution">
    <text evidence="5">The sequence shown here is derived from an EMBL/GenBank/DDBJ whole genome shotgun (WGS) entry which is preliminary data.</text>
</comment>
<dbReference type="PROSITE" id="PS50297">
    <property type="entry name" value="ANK_REP_REGION"/>
    <property type="match status" value="5"/>
</dbReference>
<feature type="domain" description="NWD NACHT-NTPase N-terminal" evidence="4">
    <location>
        <begin position="67"/>
        <end position="170"/>
    </location>
</feature>
<dbReference type="PANTHER" id="PTHR23206">
    <property type="entry name" value="MASK PROTEIN"/>
    <property type="match status" value="1"/>
</dbReference>
<dbReference type="PANTHER" id="PTHR23206:SF7">
    <property type="entry name" value="PROTEIN KINASE DOMAIN-CONTAINING PROTEIN"/>
    <property type="match status" value="1"/>
</dbReference>
<evidence type="ECO:0000256" key="1">
    <source>
        <dbReference type="ARBA" id="ARBA00022737"/>
    </source>
</evidence>
<feature type="repeat" description="ANK" evidence="3">
    <location>
        <begin position="559"/>
        <end position="591"/>
    </location>
</feature>
<feature type="repeat" description="ANK" evidence="3">
    <location>
        <begin position="492"/>
        <end position="524"/>
    </location>
</feature>